<evidence type="ECO:0000313" key="1">
    <source>
        <dbReference type="EMBL" id="RLP77839.1"/>
    </source>
</evidence>
<dbReference type="Proteomes" id="UP000272503">
    <property type="component" value="Unassembled WGS sequence"/>
</dbReference>
<comment type="caution">
    <text evidence="1">The sequence shown here is derived from an EMBL/GenBank/DDBJ whole genome shotgun (WGS) entry which is preliminary data.</text>
</comment>
<dbReference type="RefSeq" id="WP_121646935.1">
    <property type="nucleotide sequence ID" value="NZ_RCUX01000001.1"/>
</dbReference>
<gene>
    <name evidence="1" type="ORF">D9V32_00435</name>
</gene>
<reference evidence="1 2" key="1">
    <citation type="submission" date="2018-10" db="EMBL/GenBank/DDBJ databases">
        <authorList>
            <person name="Li J."/>
        </authorList>
    </citation>
    <scope>NUCLEOTIDE SEQUENCE [LARGE SCALE GENOMIC DNA]</scope>
    <source>
        <strain evidence="1 2">IF 016277</strain>
    </source>
</reference>
<sequence>MQIDYGSLTAVSTWLGLTTSLLESAAAVPMGQLGTGLASSQDSFVTLKAGRPVSLEDIATLTRAQAQAALDIIEIYRLIDAQLASQLQ</sequence>
<dbReference type="EMBL" id="RCUX01000001">
    <property type="protein sequence ID" value="RLP77839.1"/>
    <property type="molecule type" value="Genomic_DNA"/>
</dbReference>
<keyword evidence="2" id="KW-1185">Reference proteome</keyword>
<accession>A0A3L7ABR4</accession>
<evidence type="ECO:0000313" key="2">
    <source>
        <dbReference type="Proteomes" id="UP000272503"/>
    </source>
</evidence>
<proteinExistence type="predicted"/>
<organism evidence="1 2">
    <name type="scientific">Mycetocola tolaasinivorans</name>
    <dbReference type="NCBI Taxonomy" id="76635"/>
    <lineage>
        <taxon>Bacteria</taxon>
        <taxon>Bacillati</taxon>
        <taxon>Actinomycetota</taxon>
        <taxon>Actinomycetes</taxon>
        <taxon>Micrococcales</taxon>
        <taxon>Microbacteriaceae</taxon>
        <taxon>Mycetocola</taxon>
    </lineage>
</organism>
<name>A0A3L7ABR4_9MICO</name>
<dbReference type="AlphaFoldDB" id="A0A3L7ABR4"/>
<protein>
    <submittedName>
        <fullName evidence="1">Uncharacterized protein</fullName>
    </submittedName>
</protein>